<reference evidence="15" key="1">
    <citation type="submission" date="2022-10" db="EMBL/GenBank/DDBJ databases">
        <title>Determination and structural analysis of whole genome sequence of Sarocladium strictum F4-1.</title>
        <authorList>
            <person name="Hu L."/>
            <person name="Jiang Y."/>
        </authorList>
    </citation>
    <scope>NUCLEOTIDE SEQUENCE</scope>
    <source>
        <strain evidence="15">F4-1</strain>
    </source>
</reference>
<evidence type="ECO:0000256" key="10">
    <source>
        <dbReference type="PIRSR" id="PIRSR600269-51"/>
    </source>
</evidence>
<dbReference type="InterPro" id="IPR000269">
    <property type="entry name" value="Cu_amine_oxidase"/>
</dbReference>
<dbReference type="InterPro" id="IPR049948">
    <property type="entry name" value="Cu_Am_ox_TPQ-bd"/>
</dbReference>
<dbReference type="AlphaFoldDB" id="A0AA39L382"/>
<protein>
    <recommendedName>
        <fullName evidence="11">Amine oxidase</fullName>
        <ecNumber evidence="11">1.4.3.-</ecNumber>
    </recommendedName>
</protein>
<evidence type="ECO:0000256" key="11">
    <source>
        <dbReference type="RuleBase" id="RU000672"/>
    </source>
</evidence>
<dbReference type="FunFam" id="2.70.98.20:FF:000001">
    <property type="entry name" value="Amine oxidase"/>
    <property type="match status" value="1"/>
</dbReference>
<dbReference type="GO" id="GO:0008131">
    <property type="term" value="F:primary methylamine oxidase activity"/>
    <property type="evidence" value="ECO:0007669"/>
    <property type="project" value="InterPro"/>
</dbReference>
<keyword evidence="5 9" id="KW-0801">TPQ</keyword>
<accession>A0AA39L382</accession>
<feature type="domain" description="Copper amine oxidase N2-terminal" evidence="13">
    <location>
        <begin position="6"/>
        <end position="96"/>
    </location>
</feature>
<organism evidence="15 16">
    <name type="scientific">Sarocladium strictum</name>
    <name type="common">Black bundle disease fungus</name>
    <name type="synonym">Acremonium strictum</name>
    <dbReference type="NCBI Taxonomy" id="5046"/>
    <lineage>
        <taxon>Eukaryota</taxon>
        <taxon>Fungi</taxon>
        <taxon>Dikarya</taxon>
        <taxon>Ascomycota</taxon>
        <taxon>Pezizomycotina</taxon>
        <taxon>Sordariomycetes</taxon>
        <taxon>Hypocreomycetidae</taxon>
        <taxon>Hypocreales</taxon>
        <taxon>Sarocladiaceae</taxon>
        <taxon>Sarocladium</taxon>
    </lineage>
</organism>
<evidence type="ECO:0000256" key="9">
    <source>
        <dbReference type="PIRSR" id="PIRSR600269-50"/>
    </source>
</evidence>
<dbReference type="Pfam" id="PF02728">
    <property type="entry name" value="Cu_amine_oxidN3"/>
    <property type="match status" value="1"/>
</dbReference>
<evidence type="ECO:0000256" key="1">
    <source>
        <dbReference type="ARBA" id="ARBA00001935"/>
    </source>
</evidence>
<dbReference type="PROSITE" id="PS01164">
    <property type="entry name" value="COPPER_AMINE_OXID_1"/>
    <property type="match status" value="1"/>
</dbReference>
<keyword evidence="7 11" id="KW-0186">Copper</keyword>
<dbReference type="EC" id="1.4.3.-" evidence="11"/>
<dbReference type="Pfam" id="PF01179">
    <property type="entry name" value="Cu_amine_oxid"/>
    <property type="match status" value="1"/>
</dbReference>
<dbReference type="SUPFAM" id="SSF54416">
    <property type="entry name" value="Amine oxidase N-terminal region"/>
    <property type="match status" value="2"/>
</dbReference>
<dbReference type="Pfam" id="PF02727">
    <property type="entry name" value="Cu_amine_oxidN2"/>
    <property type="match status" value="1"/>
</dbReference>
<comment type="cofactor">
    <cofactor evidence="1">
        <name>Cu cation</name>
        <dbReference type="ChEBI" id="CHEBI:23378"/>
    </cofactor>
</comment>
<dbReference type="InterPro" id="IPR015800">
    <property type="entry name" value="Cu_amine_oxidase_N2"/>
</dbReference>
<feature type="modified residue" description="2',4',5'-topaquinone" evidence="10">
    <location>
        <position position="407"/>
    </location>
</feature>
<evidence type="ECO:0000256" key="6">
    <source>
        <dbReference type="ARBA" id="ARBA00023002"/>
    </source>
</evidence>
<dbReference type="Proteomes" id="UP001175261">
    <property type="component" value="Unassembled WGS sequence"/>
</dbReference>
<dbReference type="InterPro" id="IPR015802">
    <property type="entry name" value="Cu_amine_oxidase_N3"/>
</dbReference>
<dbReference type="InterPro" id="IPR036460">
    <property type="entry name" value="Cu_amine_oxidase_C_sf"/>
</dbReference>
<evidence type="ECO:0000256" key="2">
    <source>
        <dbReference type="ARBA" id="ARBA00007983"/>
    </source>
</evidence>
<evidence type="ECO:0000256" key="8">
    <source>
        <dbReference type="ARBA" id="ARBA00023157"/>
    </source>
</evidence>
<keyword evidence="6 11" id="KW-0560">Oxidoreductase</keyword>
<dbReference type="PANTHER" id="PTHR10638:SF91">
    <property type="entry name" value="AMINE OXIDASE"/>
    <property type="match status" value="1"/>
</dbReference>
<evidence type="ECO:0000256" key="7">
    <source>
        <dbReference type="ARBA" id="ARBA00023008"/>
    </source>
</evidence>
<dbReference type="InterPro" id="IPR015798">
    <property type="entry name" value="Cu_amine_oxidase_C"/>
</dbReference>
<comment type="caution">
    <text evidence="15">The sequence shown here is derived from an EMBL/GenBank/DDBJ whole genome shotgun (WGS) entry which is preliminary data.</text>
</comment>
<comment type="subunit">
    <text evidence="3">Homodimer.</text>
</comment>
<dbReference type="Gene3D" id="3.10.450.40">
    <property type="match status" value="2"/>
</dbReference>
<dbReference type="SUPFAM" id="SSF49998">
    <property type="entry name" value="Amine oxidase catalytic domain"/>
    <property type="match status" value="1"/>
</dbReference>
<dbReference type="InterPro" id="IPR016182">
    <property type="entry name" value="Cu_amine_oxidase_N-reg"/>
</dbReference>
<evidence type="ECO:0000256" key="3">
    <source>
        <dbReference type="ARBA" id="ARBA00011738"/>
    </source>
</evidence>
<evidence type="ECO:0000313" key="15">
    <source>
        <dbReference type="EMBL" id="KAK0382771.1"/>
    </source>
</evidence>
<dbReference type="PANTHER" id="PTHR10638">
    <property type="entry name" value="COPPER AMINE OXIDASE"/>
    <property type="match status" value="1"/>
</dbReference>
<evidence type="ECO:0000256" key="5">
    <source>
        <dbReference type="ARBA" id="ARBA00022772"/>
    </source>
</evidence>
<comment type="cofactor">
    <cofactor evidence="11">
        <name>Cu cation</name>
        <dbReference type="ChEBI" id="CHEBI:23378"/>
    </cofactor>
    <text evidence="11">Contains 1 topaquinone per subunit.</text>
</comment>
<comment type="PTM">
    <text evidence="10 11">Topaquinone (TPQ) is generated by copper-dependent autoxidation of a specific tyrosyl residue.</text>
</comment>
<dbReference type="GO" id="GO:0048038">
    <property type="term" value="F:quinone binding"/>
    <property type="evidence" value="ECO:0007669"/>
    <property type="project" value="InterPro"/>
</dbReference>
<keyword evidence="4 11" id="KW-0479">Metal-binding</keyword>
<evidence type="ECO:0000259" key="13">
    <source>
        <dbReference type="Pfam" id="PF02727"/>
    </source>
</evidence>
<dbReference type="Gene3D" id="2.70.98.20">
    <property type="entry name" value="Copper amine oxidase, catalytic domain"/>
    <property type="match status" value="1"/>
</dbReference>
<gene>
    <name evidence="15" type="ORF">NLU13_9867</name>
</gene>
<dbReference type="GO" id="GO:0005507">
    <property type="term" value="F:copper ion binding"/>
    <property type="evidence" value="ECO:0007669"/>
    <property type="project" value="InterPro"/>
</dbReference>
<proteinExistence type="inferred from homology"/>
<feature type="active site" description="Proton acceptor" evidence="9">
    <location>
        <position position="323"/>
    </location>
</feature>
<comment type="similarity">
    <text evidence="2 11">Belongs to the copper/topaquinone oxidase family.</text>
</comment>
<evidence type="ECO:0000259" key="12">
    <source>
        <dbReference type="Pfam" id="PF01179"/>
    </source>
</evidence>
<feature type="domain" description="Copper amine oxidase catalytic" evidence="12">
    <location>
        <begin position="250"/>
        <end position="650"/>
    </location>
</feature>
<dbReference type="GO" id="GO:0009308">
    <property type="term" value="P:amine metabolic process"/>
    <property type="evidence" value="ECO:0007669"/>
    <property type="project" value="UniProtKB-UniRule"/>
</dbReference>
<evidence type="ECO:0000256" key="4">
    <source>
        <dbReference type="ARBA" id="ARBA00022723"/>
    </source>
</evidence>
<evidence type="ECO:0000313" key="16">
    <source>
        <dbReference type="Proteomes" id="UP001175261"/>
    </source>
</evidence>
<feature type="domain" description="Copper amine oxidase N3-terminal" evidence="14">
    <location>
        <begin position="111"/>
        <end position="206"/>
    </location>
</feature>
<keyword evidence="16" id="KW-1185">Reference proteome</keyword>
<dbReference type="EMBL" id="JAPDFR010000010">
    <property type="protein sequence ID" value="KAK0382771.1"/>
    <property type="molecule type" value="Genomic_DNA"/>
</dbReference>
<name>A0AA39L382_SARSR</name>
<evidence type="ECO:0000259" key="14">
    <source>
        <dbReference type="Pfam" id="PF02728"/>
    </source>
</evidence>
<feature type="active site" description="Schiff-base intermediate with substrate; via topaquinone" evidence="9">
    <location>
        <position position="407"/>
    </location>
</feature>
<keyword evidence="8" id="KW-1015">Disulfide bond</keyword>
<sequence length="679" mass="76147">MAPIPHPLSALSIEETNQARDVVRTLHPGAVLDFRAIYMLEPPKSEVLKFLALEHEGKVTESTPRPDRLAQLRYDVIEAGKEPEYHESVVDLRTNKRTHHEVVGSQHQASLTVFEFEQLVKCVKEAPMFQEKMKEIQLPEGFELVIEPWPYGGPDEADGQTRFFQALCFGRDTRSGNPDTNFYAYPLPIIPIMDQRANKLVRIDEPATGGQDDPLVGKTCKIDAISHCQSAEYVPELLPNGVRTDLKPLTVQQPEGPSFSITDGNLVSWQKWQMRVTFNPREGAVLHDIRYDGRDVLYRLAMSDMTVPYADPRAPFHRKQAFDFGDGALGNTVNNLELGCDCLGIIKYFDGVLTEADGTAVPTKNVVCLHEQDNGINWKHTNWRTNRAVVTRRRELVFQFIITLANYEYIFAFKFDQAAGITVEARATGIVSVVNIDPGKTAPWGTVVSPGALAQNHQHLFCVRIDPAVDGHQNTLVQEESLPVRRDTESNPNGNRYEVRKTKITSSTHLDLNPFTNRTFKIQNHSKVNPVSGNYVGYKLVTPATQMLLADEHSIQYNRAKFAQHGLWVTKYKDDELYAGGRYTLQSRHDIGGVYDAAARKDSVVNEDIVLWSVLGLTHNPRVEDWPVMPVEFLTLHLQPADFFTGNPALDVPSNKDIGSKLTEGCCHSNITVPVPSDS</sequence>